<evidence type="ECO:0000313" key="2">
    <source>
        <dbReference type="EMBL" id="RDX73172.1"/>
    </source>
</evidence>
<name>A0A371F4E1_MUCPR</name>
<sequence length="96" mass="10714">MQIGQLANTVSHLQLARSNNLSSQTIPNPRGNASQFPRSAEADSKPNADSQPWPETTIPLPFPIRTISPRKPESDEELLEIFRKVEINIPLLDTIK</sequence>
<feature type="compositionally biased region" description="Polar residues" evidence="1">
    <location>
        <begin position="19"/>
        <end position="37"/>
    </location>
</feature>
<dbReference type="AlphaFoldDB" id="A0A371F4E1"/>
<comment type="caution">
    <text evidence="2">The sequence shown here is derived from an EMBL/GenBank/DDBJ whole genome shotgun (WGS) entry which is preliminary data.</text>
</comment>
<reference evidence="2" key="1">
    <citation type="submission" date="2018-05" db="EMBL/GenBank/DDBJ databases">
        <title>Draft genome of Mucuna pruriens seed.</title>
        <authorList>
            <person name="Nnadi N.E."/>
            <person name="Vos R."/>
            <person name="Hasami M.H."/>
            <person name="Devisetty U.K."/>
            <person name="Aguiy J.C."/>
        </authorList>
    </citation>
    <scope>NUCLEOTIDE SEQUENCE [LARGE SCALE GENOMIC DNA]</scope>
    <source>
        <strain evidence="2">JCA_2017</strain>
    </source>
</reference>
<keyword evidence="3" id="KW-1185">Reference proteome</keyword>
<proteinExistence type="predicted"/>
<accession>A0A371F4E1</accession>
<evidence type="ECO:0000313" key="3">
    <source>
        <dbReference type="Proteomes" id="UP000257109"/>
    </source>
</evidence>
<evidence type="ECO:0000256" key="1">
    <source>
        <dbReference type="SAM" id="MobiDB-lite"/>
    </source>
</evidence>
<dbReference type="OrthoDB" id="778454at2759"/>
<dbReference type="EMBL" id="QJKJ01010623">
    <property type="protein sequence ID" value="RDX73172.1"/>
    <property type="molecule type" value="Genomic_DNA"/>
</dbReference>
<gene>
    <name evidence="2" type="ORF">CR513_47252</name>
</gene>
<protein>
    <submittedName>
        <fullName evidence="2">Uncharacterized protein</fullName>
    </submittedName>
</protein>
<organism evidence="2 3">
    <name type="scientific">Mucuna pruriens</name>
    <name type="common">Velvet bean</name>
    <name type="synonym">Dolichos pruriens</name>
    <dbReference type="NCBI Taxonomy" id="157652"/>
    <lineage>
        <taxon>Eukaryota</taxon>
        <taxon>Viridiplantae</taxon>
        <taxon>Streptophyta</taxon>
        <taxon>Embryophyta</taxon>
        <taxon>Tracheophyta</taxon>
        <taxon>Spermatophyta</taxon>
        <taxon>Magnoliopsida</taxon>
        <taxon>eudicotyledons</taxon>
        <taxon>Gunneridae</taxon>
        <taxon>Pentapetalae</taxon>
        <taxon>rosids</taxon>
        <taxon>fabids</taxon>
        <taxon>Fabales</taxon>
        <taxon>Fabaceae</taxon>
        <taxon>Papilionoideae</taxon>
        <taxon>50 kb inversion clade</taxon>
        <taxon>NPAAA clade</taxon>
        <taxon>indigoferoid/millettioid clade</taxon>
        <taxon>Phaseoleae</taxon>
        <taxon>Mucuna</taxon>
    </lineage>
</organism>
<feature type="non-terminal residue" evidence="2">
    <location>
        <position position="1"/>
    </location>
</feature>
<feature type="region of interest" description="Disordered" evidence="1">
    <location>
        <begin position="19"/>
        <end position="73"/>
    </location>
</feature>
<dbReference type="Proteomes" id="UP000257109">
    <property type="component" value="Unassembled WGS sequence"/>
</dbReference>